<dbReference type="InterPro" id="IPR004843">
    <property type="entry name" value="Calcineurin-like_PHP"/>
</dbReference>
<dbReference type="Gene3D" id="3.60.21.10">
    <property type="match status" value="1"/>
</dbReference>
<organism evidence="2">
    <name type="scientific">uncultured Methanosarcinales archaeon</name>
    <dbReference type="NCBI Taxonomy" id="183757"/>
    <lineage>
        <taxon>Archaea</taxon>
        <taxon>Methanobacteriati</taxon>
        <taxon>Methanobacteriota</taxon>
        <taxon>Stenosarchaea group</taxon>
        <taxon>Methanomicrobia</taxon>
        <taxon>Methanosarcinales</taxon>
        <taxon>environmental samples</taxon>
    </lineage>
</organism>
<sequence length="233" mass="26302">MDTKRMKIFVPFFIFCLFTSIASGEALYVADNDGPERDITNISDAIKEANYSSFKEINNFTTFPLDAGNYLFSFAVATDIHWSSSDSISNFGRMYKYTDQLLADVVTAINAESVNFTILLGNLTDNGLAYEFDNVTKRLNKLDKPFYPVIGNHDKSEGAWVTEWAELGPGNTTYIFNFAGWHFIVLDTVNDSNTEQGILTDDITKWVQDDLKVHNTMPTIICLHFLVNRLVAN</sequence>
<dbReference type="InterPro" id="IPR051918">
    <property type="entry name" value="STPP_CPPED1"/>
</dbReference>
<dbReference type="EC" id="3.1.4.53" evidence="2"/>
<reference evidence="2" key="1">
    <citation type="submission" date="2020-07" db="EMBL/GenBank/DDBJ databases">
        <title>Unique genomic features of the anaerobic methanotrophic archaea.</title>
        <authorList>
            <person name="Chadwick G.L."/>
            <person name="Skennerton C.T."/>
            <person name="Laso-Perez R."/>
            <person name="Leu A.O."/>
            <person name="Speth D.R."/>
            <person name="Yu H."/>
            <person name="Morgan-Lang C."/>
            <person name="Hatzenpichler R."/>
            <person name="Goudeau D."/>
            <person name="Malmstrom R."/>
            <person name="Brazelton W.J."/>
            <person name="Woyke T."/>
            <person name="Hallam S.J."/>
            <person name="Tyson G.W."/>
            <person name="Wegener G."/>
            <person name="Boetius A."/>
            <person name="Orphan V."/>
        </authorList>
    </citation>
    <scope>NUCLEOTIDE SEQUENCE</scope>
</reference>
<accession>A0A7H1KNM7</accession>
<dbReference type="GO" id="GO:0004115">
    <property type="term" value="F:3',5'-cyclic-AMP phosphodiesterase activity"/>
    <property type="evidence" value="ECO:0007669"/>
    <property type="project" value="UniProtKB-EC"/>
</dbReference>
<keyword evidence="2" id="KW-0378">Hydrolase</keyword>
<dbReference type="SUPFAM" id="SSF56300">
    <property type="entry name" value="Metallo-dependent phosphatases"/>
    <property type="match status" value="1"/>
</dbReference>
<evidence type="ECO:0000313" key="2">
    <source>
        <dbReference type="EMBL" id="QNT35541.1"/>
    </source>
</evidence>
<dbReference type="EMBL" id="MT776525">
    <property type="protein sequence ID" value="QNT35541.1"/>
    <property type="molecule type" value="Genomic_DNA"/>
</dbReference>
<proteinExistence type="predicted"/>
<feature type="domain" description="Calcineurin-like phosphoesterase" evidence="1">
    <location>
        <begin position="73"/>
        <end position="212"/>
    </location>
</feature>
<dbReference type="PANTHER" id="PTHR43143">
    <property type="entry name" value="METALLOPHOSPHOESTERASE, CALCINEURIN SUPERFAMILY"/>
    <property type="match status" value="1"/>
</dbReference>
<dbReference type="Pfam" id="PF00149">
    <property type="entry name" value="Metallophos"/>
    <property type="match status" value="1"/>
</dbReference>
<dbReference type="AlphaFoldDB" id="A0A7H1KNM7"/>
<protein>
    <submittedName>
        <fullName evidence="2">3',5'-cyclic adenosine monophosphate phosphodiesterase CpdA</fullName>
        <ecNumber evidence="2">3.1.4.53</ecNumber>
    </submittedName>
</protein>
<evidence type="ECO:0000259" key="1">
    <source>
        <dbReference type="Pfam" id="PF00149"/>
    </source>
</evidence>
<name>A0A7H1KNM7_9EURY</name>
<dbReference type="PANTHER" id="PTHR43143:SF1">
    <property type="entry name" value="SERINE_THREONINE-PROTEIN PHOSPHATASE CPPED1"/>
    <property type="match status" value="1"/>
</dbReference>
<dbReference type="InterPro" id="IPR029052">
    <property type="entry name" value="Metallo-depent_PP-like"/>
</dbReference>
<gene>
    <name evidence="2" type="primary">cpdA</name>
    <name evidence="2" type="ORF">NCGJLENL_00025</name>
</gene>